<gene>
    <name evidence="1" type="ORF">CLAFUR5_07985</name>
</gene>
<proteinExistence type="predicted"/>
<sequence>MRLLEDKGFIKGYDTFTEGDNAGRLRSLNVIHPDCLEVYAEALELLVMDVTFKTNVYNRNVLNVVSATPMNNTMPWLRAYFEERKLPMPKAILNDREEALLNALDEVFPETPTILYEWHINKDIQAKLHKLGGNFAQVPRQDVAGRTYWIESELSNQFMSDWQVVLRSTDEQSFEEQRKELH</sequence>
<dbReference type="AlphaFoldDB" id="A0A9Q8LBY6"/>
<organism evidence="1 2">
    <name type="scientific">Passalora fulva</name>
    <name type="common">Tomato leaf mold</name>
    <name type="synonym">Cladosporium fulvum</name>
    <dbReference type="NCBI Taxonomy" id="5499"/>
    <lineage>
        <taxon>Eukaryota</taxon>
        <taxon>Fungi</taxon>
        <taxon>Dikarya</taxon>
        <taxon>Ascomycota</taxon>
        <taxon>Pezizomycotina</taxon>
        <taxon>Dothideomycetes</taxon>
        <taxon>Dothideomycetidae</taxon>
        <taxon>Mycosphaerellales</taxon>
        <taxon>Mycosphaerellaceae</taxon>
        <taxon>Fulvia</taxon>
    </lineage>
</organism>
<dbReference type="KEGG" id="ffu:CLAFUR5_07985"/>
<protein>
    <recommendedName>
        <fullName evidence="3">MULE transposase domain-containing protein</fullName>
    </recommendedName>
</protein>
<evidence type="ECO:0000313" key="2">
    <source>
        <dbReference type="Proteomes" id="UP000756132"/>
    </source>
</evidence>
<dbReference type="PANTHER" id="PTHR47718:SF3">
    <property type="entry name" value="PROTEIN FAR1-RELATED SEQUENCE 5-LIKE"/>
    <property type="match status" value="1"/>
</dbReference>
<accession>A0A9Q8LBY6</accession>
<evidence type="ECO:0008006" key="3">
    <source>
        <dbReference type="Google" id="ProtNLM"/>
    </source>
</evidence>
<dbReference type="GeneID" id="71987863"/>
<dbReference type="RefSeq" id="XP_047759026.1">
    <property type="nucleotide sequence ID" value="XM_047907133.1"/>
</dbReference>
<dbReference type="EMBL" id="CP090165">
    <property type="protein sequence ID" value="UJO14660.1"/>
    <property type="molecule type" value="Genomic_DNA"/>
</dbReference>
<dbReference type="PANTHER" id="PTHR47718">
    <property type="entry name" value="OS01G0519700 PROTEIN"/>
    <property type="match status" value="1"/>
</dbReference>
<reference evidence="1" key="2">
    <citation type="journal article" date="2022" name="Microb. Genom.">
        <title>A chromosome-scale genome assembly of the tomato pathogen Cladosporium fulvum reveals a compartmentalized genome architecture and the presence of a dispensable chromosome.</title>
        <authorList>
            <person name="Zaccaron A.Z."/>
            <person name="Chen L.H."/>
            <person name="Samaras A."/>
            <person name="Stergiopoulos I."/>
        </authorList>
    </citation>
    <scope>NUCLEOTIDE SEQUENCE</scope>
    <source>
        <strain evidence="1">Race5_Kim</strain>
    </source>
</reference>
<dbReference type="Proteomes" id="UP000756132">
    <property type="component" value="Chromosome 3"/>
</dbReference>
<name>A0A9Q8LBY6_PASFU</name>
<keyword evidence="2" id="KW-1185">Reference proteome</keyword>
<dbReference type="OrthoDB" id="4359445at2759"/>
<evidence type="ECO:0000313" key="1">
    <source>
        <dbReference type="EMBL" id="UJO14660.1"/>
    </source>
</evidence>
<reference evidence="1" key="1">
    <citation type="submission" date="2021-12" db="EMBL/GenBank/DDBJ databases">
        <authorList>
            <person name="Zaccaron A."/>
            <person name="Stergiopoulos I."/>
        </authorList>
    </citation>
    <scope>NUCLEOTIDE SEQUENCE</scope>
    <source>
        <strain evidence="1">Race5_Kim</strain>
    </source>
</reference>